<keyword evidence="2" id="KW-1185">Reference proteome</keyword>
<protein>
    <submittedName>
        <fullName evidence="1">Flagellar protein</fullName>
    </submittedName>
</protein>
<dbReference type="EMBL" id="JBHTGQ010000039">
    <property type="protein sequence ID" value="MFC7751197.1"/>
    <property type="molecule type" value="Genomic_DNA"/>
</dbReference>
<name>A0ABW2V4Y1_9BACL</name>
<organism evidence="1 2">
    <name type="scientific">Paenibacillus thermoaerophilus</name>
    <dbReference type="NCBI Taxonomy" id="1215385"/>
    <lineage>
        <taxon>Bacteria</taxon>
        <taxon>Bacillati</taxon>
        <taxon>Bacillota</taxon>
        <taxon>Bacilli</taxon>
        <taxon>Bacillales</taxon>
        <taxon>Paenibacillaceae</taxon>
        <taxon>Paenibacillus</taxon>
    </lineage>
</organism>
<gene>
    <name evidence="1" type="ORF">ACFQWB_14855</name>
</gene>
<evidence type="ECO:0000313" key="1">
    <source>
        <dbReference type="EMBL" id="MFC7751197.1"/>
    </source>
</evidence>
<sequence>MNVDYCPRCGKLYAKNVLGMCHACYKELDKMYEACVEYLRKHRGCDIQQLSAETGVSVKQIIKFIREGRISIMANPNMTIPCEVCGKDIREGTICESCRSKLNKDIQRMHGEERHREEMQEIERARSTYQIRDDKYRP</sequence>
<dbReference type="Proteomes" id="UP001596528">
    <property type="component" value="Unassembled WGS sequence"/>
</dbReference>
<proteinExistence type="predicted"/>
<keyword evidence="1" id="KW-0969">Cilium</keyword>
<evidence type="ECO:0000313" key="2">
    <source>
        <dbReference type="Proteomes" id="UP001596528"/>
    </source>
</evidence>
<keyword evidence="1" id="KW-0282">Flagellum</keyword>
<dbReference type="RefSeq" id="WP_138789919.1">
    <property type="nucleotide sequence ID" value="NZ_JBHTGQ010000039.1"/>
</dbReference>
<accession>A0ABW2V4Y1</accession>
<comment type="caution">
    <text evidence="1">The sequence shown here is derived from an EMBL/GenBank/DDBJ whole genome shotgun (WGS) entry which is preliminary data.</text>
</comment>
<reference evidence="2" key="1">
    <citation type="journal article" date="2019" name="Int. J. Syst. Evol. Microbiol.">
        <title>The Global Catalogue of Microorganisms (GCM) 10K type strain sequencing project: providing services to taxonomists for standard genome sequencing and annotation.</title>
        <authorList>
            <consortium name="The Broad Institute Genomics Platform"/>
            <consortium name="The Broad Institute Genome Sequencing Center for Infectious Disease"/>
            <person name="Wu L."/>
            <person name="Ma J."/>
        </authorList>
    </citation>
    <scope>NUCLEOTIDE SEQUENCE [LARGE SCALE GENOMIC DNA]</scope>
    <source>
        <strain evidence="2">JCM 18657</strain>
    </source>
</reference>
<keyword evidence="1" id="KW-0966">Cell projection</keyword>